<feature type="transmembrane region" description="Helical" evidence="1">
    <location>
        <begin position="12"/>
        <end position="30"/>
    </location>
</feature>
<dbReference type="AlphaFoldDB" id="A0A7R9Q376"/>
<reference evidence="3" key="1">
    <citation type="submission" date="2020-11" db="EMBL/GenBank/DDBJ databases">
        <authorList>
            <person name="Tran Van P."/>
        </authorList>
    </citation>
    <scope>NUCLEOTIDE SEQUENCE</scope>
</reference>
<keyword evidence="1" id="KW-0472">Membrane</keyword>
<dbReference type="SUPFAM" id="SSF52266">
    <property type="entry name" value="SGNH hydrolase"/>
    <property type="match status" value="1"/>
</dbReference>
<dbReference type="EMBL" id="OC863004">
    <property type="protein sequence ID" value="CAD7630698.1"/>
    <property type="molecule type" value="Genomic_DNA"/>
</dbReference>
<keyword evidence="4" id="KW-1185">Reference proteome</keyword>
<evidence type="ECO:0000313" key="4">
    <source>
        <dbReference type="Proteomes" id="UP000759131"/>
    </source>
</evidence>
<keyword evidence="1" id="KW-0812">Transmembrane</keyword>
<keyword evidence="1" id="KW-1133">Transmembrane helix</keyword>
<gene>
    <name evidence="3" type="ORF">OSB1V03_LOCUS11110</name>
</gene>
<sequence length="141" mass="16334">MNELKQTQHTMIARVSLILYLIIGQLWVAAGHPWEPEGRTDEPGWVTKHQRLVNQTRDHMNDEVIVFVGDSITHNWANLGGTVWDKHYRRRHAYNYGVGGDRTENVLYRIANNEFDGLDPKMIVLMIGMNRWVTNANNLIP</sequence>
<dbReference type="EMBL" id="CAJPIZ010008429">
    <property type="protein sequence ID" value="CAG2111128.1"/>
    <property type="molecule type" value="Genomic_DNA"/>
</dbReference>
<dbReference type="InterPro" id="IPR036514">
    <property type="entry name" value="SGNH_hydro_sf"/>
</dbReference>
<protein>
    <recommendedName>
        <fullName evidence="2">SGNH hydrolase-type esterase domain-containing protein</fullName>
    </recommendedName>
</protein>
<dbReference type="Proteomes" id="UP000759131">
    <property type="component" value="Unassembled WGS sequence"/>
</dbReference>
<proteinExistence type="predicted"/>
<name>A0A7R9Q376_9ACAR</name>
<dbReference type="InterPro" id="IPR013830">
    <property type="entry name" value="SGNH_hydro"/>
</dbReference>
<evidence type="ECO:0000256" key="1">
    <source>
        <dbReference type="SAM" id="Phobius"/>
    </source>
</evidence>
<evidence type="ECO:0000259" key="2">
    <source>
        <dbReference type="Pfam" id="PF13472"/>
    </source>
</evidence>
<feature type="domain" description="SGNH hydrolase-type esterase" evidence="2">
    <location>
        <begin position="67"/>
        <end position="130"/>
    </location>
</feature>
<organism evidence="3">
    <name type="scientific">Medioppia subpectinata</name>
    <dbReference type="NCBI Taxonomy" id="1979941"/>
    <lineage>
        <taxon>Eukaryota</taxon>
        <taxon>Metazoa</taxon>
        <taxon>Ecdysozoa</taxon>
        <taxon>Arthropoda</taxon>
        <taxon>Chelicerata</taxon>
        <taxon>Arachnida</taxon>
        <taxon>Acari</taxon>
        <taxon>Acariformes</taxon>
        <taxon>Sarcoptiformes</taxon>
        <taxon>Oribatida</taxon>
        <taxon>Brachypylina</taxon>
        <taxon>Oppioidea</taxon>
        <taxon>Oppiidae</taxon>
        <taxon>Medioppia</taxon>
    </lineage>
</organism>
<dbReference type="Pfam" id="PF13472">
    <property type="entry name" value="Lipase_GDSL_2"/>
    <property type="match status" value="1"/>
</dbReference>
<dbReference type="OrthoDB" id="505607at2759"/>
<evidence type="ECO:0000313" key="3">
    <source>
        <dbReference type="EMBL" id="CAD7630698.1"/>
    </source>
</evidence>
<dbReference type="Gene3D" id="3.40.50.1110">
    <property type="entry name" value="SGNH hydrolase"/>
    <property type="match status" value="1"/>
</dbReference>
<accession>A0A7R9Q376</accession>